<evidence type="ECO:0000256" key="5">
    <source>
        <dbReference type="SAM" id="Phobius"/>
    </source>
</evidence>
<dbReference type="OrthoDB" id="309023at2"/>
<feature type="transmembrane region" description="Helical" evidence="5">
    <location>
        <begin position="255"/>
        <end position="272"/>
    </location>
</feature>
<keyword evidence="2 5" id="KW-0812">Transmembrane</keyword>
<feature type="transmembrane region" description="Helical" evidence="5">
    <location>
        <begin position="136"/>
        <end position="159"/>
    </location>
</feature>
<reference evidence="6 7" key="1">
    <citation type="journal article" date="2011" name="Int. J. Syst. Evol. Microbiol.">
        <title>Description of Undibacterium oligocarboniphilum sp. nov., isolated from purified water, and Undibacterium pigrum strain CCUG 49012 as the type strain of Undibacterium parvum sp. nov., and emended descriptions of the genus Undibacterium and the species Undibacterium pigrum.</title>
        <authorList>
            <person name="Eder W."/>
            <person name="Wanner G."/>
            <person name="Ludwig W."/>
            <person name="Busse H.J."/>
            <person name="Ziemke-Kageler F."/>
            <person name="Lang E."/>
        </authorList>
    </citation>
    <scope>NUCLEOTIDE SEQUENCE [LARGE SCALE GENOMIC DNA]</scope>
    <source>
        <strain evidence="6 7">DSM 23061</strain>
    </source>
</reference>
<dbReference type="GO" id="GO:0005886">
    <property type="term" value="C:plasma membrane"/>
    <property type="evidence" value="ECO:0007669"/>
    <property type="project" value="TreeGrafter"/>
</dbReference>
<dbReference type="PANTHER" id="PTHR37955:SF1">
    <property type="entry name" value="DEP DOMAIN-CONTAINING PROTEIN"/>
    <property type="match status" value="1"/>
</dbReference>
<keyword evidence="7" id="KW-1185">Reference proteome</keyword>
<name>A0A3Q9BQF2_9BURK</name>
<sequence>MTDPLSTEPPVRAIPDTSVASASVHPLARPWLARLHPGLFSIPLGLLALAGSWQRLASFGWAIVPALTLSLLWLGLGLLALLLLLSAAKLVLHHGVFRQEFRHPVQGALLALMPVTCLLAVVLLRPTHPDWQAAVNLVIALCLMLQALIAWHIVAQLATGQMPSELLSPALYVPIVPGGFVGAMALMAIGLPGFAMLLMGMGLGGWALLEVRILNRLFAGPLPIGLRPTLGIEIAPAAVGTLAVATVWPELSADFIMIGLGIASGPVFAVLTRWRWWSQTPFSFSFWSFSFPVAALASCIVEAVRRGGWPPEVALAAVLLASALVLFLAIRTLIQLLQGRLLSQH</sequence>
<dbReference type="PANTHER" id="PTHR37955">
    <property type="entry name" value="TELLURITE RESISTANCE PROTEIN TEHA"/>
    <property type="match status" value="1"/>
</dbReference>
<comment type="subcellular location">
    <subcellularLocation>
        <location evidence="1">Membrane</location>
        <topology evidence="1">Multi-pass membrane protein</topology>
    </subcellularLocation>
</comment>
<feature type="transmembrane region" description="Helical" evidence="5">
    <location>
        <begin position="315"/>
        <end position="334"/>
    </location>
</feature>
<feature type="transmembrane region" description="Helical" evidence="5">
    <location>
        <begin position="179"/>
        <end position="209"/>
    </location>
</feature>
<dbReference type="InterPro" id="IPR052951">
    <property type="entry name" value="Tellurite_res_ion_channel"/>
</dbReference>
<dbReference type="RefSeq" id="WP_126127466.1">
    <property type="nucleotide sequence ID" value="NZ_CP034464.1"/>
</dbReference>
<evidence type="ECO:0008006" key="8">
    <source>
        <dbReference type="Google" id="ProtNLM"/>
    </source>
</evidence>
<keyword evidence="3 5" id="KW-1133">Transmembrane helix</keyword>
<evidence type="ECO:0000256" key="3">
    <source>
        <dbReference type="ARBA" id="ARBA00022989"/>
    </source>
</evidence>
<dbReference type="Proteomes" id="UP000275663">
    <property type="component" value="Chromosome"/>
</dbReference>
<protein>
    <recommendedName>
        <fullName evidence="8">C4-dicarboxylate ABC transporter</fullName>
    </recommendedName>
</protein>
<feature type="transmembrane region" description="Helical" evidence="5">
    <location>
        <begin position="105"/>
        <end position="124"/>
    </location>
</feature>
<dbReference type="GO" id="GO:0046583">
    <property type="term" value="F:monoatomic cation efflux transmembrane transporter activity"/>
    <property type="evidence" value="ECO:0007669"/>
    <property type="project" value="TreeGrafter"/>
</dbReference>
<proteinExistence type="predicted"/>
<evidence type="ECO:0000256" key="1">
    <source>
        <dbReference type="ARBA" id="ARBA00004141"/>
    </source>
</evidence>
<evidence type="ECO:0000313" key="6">
    <source>
        <dbReference type="EMBL" id="AZP12084.1"/>
    </source>
</evidence>
<evidence type="ECO:0000313" key="7">
    <source>
        <dbReference type="Proteomes" id="UP000275663"/>
    </source>
</evidence>
<accession>A0A3Q9BQF2</accession>
<evidence type="ECO:0000256" key="4">
    <source>
        <dbReference type="ARBA" id="ARBA00023136"/>
    </source>
</evidence>
<dbReference type="InterPro" id="IPR004695">
    <property type="entry name" value="SLAC1/Mae1/Ssu1/TehA"/>
</dbReference>
<dbReference type="AlphaFoldDB" id="A0A3Q9BQF2"/>
<feature type="transmembrane region" description="Helical" evidence="5">
    <location>
        <begin position="284"/>
        <end position="303"/>
    </location>
</feature>
<dbReference type="Pfam" id="PF03595">
    <property type="entry name" value="SLAC1"/>
    <property type="match status" value="1"/>
</dbReference>
<keyword evidence="4 5" id="KW-0472">Membrane</keyword>
<dbReference type="KEGG" id="upv:EJN92_08790"/>
<feature type="transmembrane region" description="Helical" evidence="5">
    <location>
        <begin position="31"/>
        <end position="50"/>
    </location>
</feature>
<feature type="transmembrane region" description="Helical" evidence="5">
    <location>
        <begin position="230"/>
        <end position="249"/>
    </location>
</feature>
<dbReference type="EMBL" id="CP034464">
    <property type="protein sequence ID" value="AZP12084.1"/>
    <property type="molecule type" value="Genomic_DNA"/>
</dbReference>
<evidence type="ECO:0000256" key="2">
    <source>
        <dbReference type="ARBA" id="ARBA00022692"/>
    </source>
</evidence>
<dbReference type="InterPro" id="IPR038665">
    <property type="entry name" value="Voltage-dep_anion_channel_sf"/>
</dbReference>
<organism evidence="6 7">
    <name type="scientific">Undibacterium parvum</name>
    <dbReference type="NCBI Taxonomy" id="401471"/>
    <lineage>
        <taxon>Bacteria</taxon>
        <taxon>Pseudomonadati</taxon>
        <taxon>Pseudomonadota</taxon>
        <taxon>Betaproteobacteria</taxon>
        <taxon>Burkholderiales</taxon>
        <taxon>Oxalobacteraceae</taxon>
        <taxon>Undibacterium</taxon>
    </lineage>
</organism>
<feature type="transmembrane region" description="Helical" evidence="5">
    <location>
        <begin position="62"/>
        <end position="85"/>
    </location>
</feature>
<dbReference type="Gene3D" id="1.50.10.150">
    <property type="entry name" value="Voltage-dependent anion channel"/>
    <property type="match status" value="1"/>
</dbReference>
<gene>
    <name evidence="6" type="ORF">EJN92_08790</name>
</gene>